<comment type="caution">
    <text evidence="1">The sequence shown here is derived from an EMBL/GenBank/DDBJ whole genome shotgun (WGS) entry which is preliminary data.</text>
</comment>
<dbReference type="RefSeq" id="WP_204059790.1">
    <property type="nucleotide sequence ID" value="NZ_BAAAGP010000006.1"/>
</dbReference>
<accession>A0ABQ4G696</accession>
<proteinExistence type="predicted"/>
<evidence type="ECO:0000313" key="1">
    <source>
        <dbReference type="EMBL" id="GIH42601.1"/>
    </source>
</evidence>
<evidence type="ECO:0008006" key="3">
    <source>
        <dbReference type="Google" id="ProtNLM"/>
    </source>
</evidence>
<keyword evidence="2" id="KW-1185">Reference proteome</keyword>
<dbReference type="Proteomes" id="UP000603904">
    <property type="component" value="Unassembled WGS sequence"/>
</dbReference>
<evidence type="ECO:0000313" key="2">
    <source>
        <dbReference type="Proteomes" id="UP000603904"/>
    </source>
</evidence>
<name>A0ABQ4G696_9ACTN</name>
<gene>
    <name evidence="1" type="ORF">Mco01_56010</name>
</gene>
<organism evidence="1 2">
    <name type="scientific">Microbispora corallina</name>
    <dbReference type="NCBI Taxonomy" id="83302"/>
    <lineage>
        <taxon>Bacteria</taxon>
        <taxon>Bacillati</taxon>
        <taxon>Actinomycetota</taxon>
        <taxon>Actinomycetes</taxon>
        <taxon>Streptosporangiales</taxon>
        <taxon>Streptosporangiaceae</taxon>
        <taxon>Microbispora</taxon>
    </lineage>
</organism>
<sequence length="96" mass="10767">MAHAFTYEVPIGPDIYARIKEGLGPEPPKGLIAHLAYRTGNGLRYVDVWESEADWQTFVEERLHPVVDSVLTEALGFRPPEPPLERLDLVDAWIGA</sequence>
<reference evidence="1 2" key="1">
    <citation type="submission" date="2021-01" db="EMBL/GenBank/DDBJ databases">
        <title>Whole genome shotgun sequence of Microbispora corallina NBRC 16416.</title>
        <authorList>
            <person name="Komaki H."/>
            <person name="Tamura T."/>
        </authorList>
    </citation>
    <scope>NUCLEOTIDE SEQUENCE [LARGE SCALE GENOMIC DNA]</scope>
    <source>
        <strain evidence="1 2">NBRC 16416</strain>
    </source>
</reference>
<protein>
    <recommendedName>
        <fullName evidence="3">ABM domain-containing protein</fullName>
    </recommendedName>
</protein>
<dbReference type="EMBL" id="BOOC01000031">
    <property type="protein sequence ID" value="GIH42601.1"/>
    <property type="molecule type" value="Genomic_DNA"/>
</dbReference>